<evidence type="ECO:0000256" key="10">
    <source>
        <dbReference type="ARBA" id="ARBA00023128"/>
    </source>
</evidence>
<evidence type="ECO:0000256" key="9">
    <source>
        <dbReference type="ARBA" id="ARBA00022989"/>
    </source>
</evidence>
<dbReference type="AlphaFoldDB" id="A5KDI9"/>
<comment type="function">
    <text evidence="13">ADP:ATP antiporter that mediates import of ADP into the mitochondrial matrix for ATP synthesis, and export of ATP out to fuel the cell. Cycles between the cytoplasmic-open state (c-state) and the matrix-open state (m-state): operates by the alternating access mechanism with a single substrate-binding site intermittently exposed to either the cytosolic (c-state) or matrix (m-state) side of the inner mitochondrial membrane.</text>
</comment>
<evidence type="ECO:0000256" key="3">
    <source>
        <dbReference type="ARBA" id="ARBA00011245"/>
    </source>
</evidence>
<comment type="subcellular location">
    <subcellularLocation>
        <location evidence="16">Membrane</location>
        <topology evidence="16">Multi-pass membrane protein</topology>
    </subcellularLocation>
    <subcellularLocation>
        <location evidence="1">Mitochondrion inner membrane</location>
        <topology evidence="1">Multi-pass membrane protein</topology>
    </subcellularLocation>
</comment>
<dbReference type="GO" id="GO:1990544">
    <property type="term" value="P:mitochondrial ATP transmembrane transport"/>
    <property type="evidence" value="ECO:0007669"/>
    <property type="project" value="InterPro"/>
</dbReference>
<keyword evidence="4 15" id="KW-0813">Transport</keyword>
<dbReference type="EMBL" id="AAKM01001163">
    <property type="protein sequence ID" value="EDL42580.1"/>
    <property type="molecule type" value="Genomic_DNA"/>
</dbReference>
<dbReference type="InterPro" id="IPR018108">
    <property type="entry name" value="MCP_transmembrane"/>
</dbReference>
<keyword evidence="8" id="KW-0999">Mitochondrion inner membrane</keyword>
<keyword evidence="10" id="KW-0496">Mitochondrion</keyword>
<feature type="repeat" description="Solcar" evidence="14">
    <location>
        <begin position="210"/>
        <end position="300"/>
    </location>
</feature>
<dbReference type="PRINTS" id="PR00926">
    <property type="entry name" value="MITOCARRIER"/>
</dbReference>
<dbReference type="GO" id="GO:0005743">
    <property type="term" value="C:mitochondrial inner membrane"/>
    <property type="evidence" value="ECO:0007669"/>
    <property type="project" value="UniProtKB-SubCell"/>
</dbReference>
<comment type="similarity">
    <text evidence="2 15">Belongs to the mitochondrial carrier (TC 2.A.29) family.</text>
</comment>
<evidence type="ECO:0000256" key="4">
    <source>
        <dbReference type="ARBA" id="ARBA00022448"/>
    </source>
</evidence>
<dbReference type="SUPFAM" id="SSF103506">
    <property type="entry name" value="Mitochondrial carrier"/>
    <property type="match status" value="1"/>
</dbReference>
<evidence type="ECO:0000256" key="1">
    <source>
        <dbReference type="ARBA" id="ARBA00004448"/>
    </source>
</evidence>
<dbReference type="PRINTS" id="PR00927">
    <property type="entry name" value="ADPTRNSLCASE"/>
</dbReference>
<dbReference type="InterPro" id="IPR002113">
    <property type="entry name" value="ADT_euk_type"/>
</dbReference>
<dbReference type="PROSITE" id="PS50920">
    <property type="entry name" value="SOLCAR"/>
    <property type="match status" value="3"/>
</dbReference>
<name>A5KDI9_PLAVS</name>
<accession>A5KDI9</accession>
<evidence type="ECO:0000313" key="18">
    <source>
        <dbReference type="EMBL" id="EDL42580.1"/>
    </source>
</evidence>
<dbReference type="FunFam" id="1.50.40.10:FF:000061">
    <property type="entry name" value="ADP/ATP transporter on adenylate translocase"/>
    <property type="match status" value="1"/>
</dbReference>
<evidence type="ECO:0000256" key="12">
    <source>
        <dbReference type="ARBA" id="ARBA00024143"/>
    </source>
</evidence>
<evidence type="ECO:0000256" key="11">
    <source>
        <dbReference type="ARBA" id="ARBA00023136"/>
    </source>
</evidence>
<evidence type="ECO:0000256" key="7">
    <source>
        <dbReference type="ARBA" id="ARBA00022737"/>
    </source>
</evidence>
<feature type="transmembrane region" description="Helical" evidence="16">
    <location>
        <begin position="212"/>
        <end position="233"/>
    </location>
</feature>
<evidence type="ECO:0000256" key="2">
    <source>
        <dbReference type="ARBA" id="ARBA00006375"/>
    </source>
</evidence>
<feature type="repeat" description="Solcar" evidence="14">
    <location>
        <begin position="7"/>
        <end position="101"/>
    </location>
</feature>
<evidence type="ECO:0000256" key="16">
    <source>
        <dbReference type="RuleBase" id="RU368008"/>
    </source>
</evidence>
<reference evidence="18 19" key="1">
    <citation type="journal article" date="2008" name="Nature">
        <title>Comparative genomics of the neglected human malaria parasite Plasmodium vivax.</title>
        <authorList>
            <person name="Carlton J.M."/>
            <person name="Adams J.H."/>
            <person name="Silva J.C."/>
            <person name="Bidwell S.L."/>
            <person name="Lorenzi H."/>
            <person name="Caler E."/>
            <person name="Crabtree J."/>
            <person name="Angiuoli S.V."/>
            <person name="Merino E.F."/>
            <person name="Amedeo P."/>
            <person name="Cheng Q."/>
            <person name="Coulson R.M."/>
            <person name="Crabb B.S."/>
            <person name="Del Portillo H.A."/>
            <person name="Essien K."/>
            <person name="Feldblyum T.V."/>
            <person name="Fernandez-Becerra C."/>
            <person name="Gilson P.R."/>
            <person name="Gueye A.H."/>
            <person name="Guo X."/>
            <person name="Kang'a S."/>
            <person name="Kooij T.W."/>
            <person name="Korsinczky M."/>
            <person name="Meyer E.V."/>
            <person name="Nene V."/>
            <person name="Paulsen I."/>
            <person name="White O."/>
            <person name="Ralph S.A."/>
            <person name="Ren Q."/>
            <person name="Sargeant T.J."/>
            <person name="Salzberg S.L."/>
            <person name="Stoeckert C.J."/>
            <person name="Sullivan S.A."/>
            <person name="Yamamoto M.M."/>
            <person name="Hoffman S.L."/>
            <person name="Wortman J.R."/>
            <person name="Gardner M.J."/>
            <person name="Galinski M.R."/>
            <person name="Barnwell J.W."/>
            <person name="Fraser-Liggett C.M."/>
        </authorList>
    </citation>
    <scope>NUCLEOTIDE SEQUENCE [LARGE SCALE GENOMIC DNA]</scope>
    <source>
        <strain evidence="18 19">Salvador I</strain>
    </source>
</reference>
<keyword evidence="6 14" id="KW-0812">Transmembrane</keyword>
<feature type="compositionally biased region" description="Polar residues" evidence="17">
    <location>
        <begin position="307"/>
        <end position="316"/>
    </location>
</feature>
<evidence type="ECO:0000256" key="5">
    <source>
        <dbReference type="ARBA" id="ARBA00022449"/>
    </source>
</evidence>
<keyword evidence="7" id="KW-0677">Repeat</keyword>
<evidence type="ECO:0000256" key="15">
    <source>
        <dbReference type="RuleBase" id="RU000488"/>
    </source>
</evidence>
<feature type="transmembrane region" description="Helical" evidence="16">
    <location>
        <begin position="111"/>
        <end position="134"/>
    </location>
</feature>
<organism evidence="18 19">
    <name type="scientific">Plasmodium vivax (strain Salvador I)</name>
    <dbReference type="NCBI Taxonomy" id="126793"/>
    <lineage>
        <taxon>Eukaryota</taxon>
        <taxon>Sar</taxon>
        <taxon>Alveolata</taxon>
        <taxon>Apicomplexa</taxon>
        <taxon>Aconoidasida</taxon>
        <taxon>Haemosporida</taxon>
        <taxon>Plasmodiidae</taxon>
        <taxon>Plasmodium</taxon>
        <taxon>Plasmodium (Plasmodium)</taxon>
    </lineage>
</organism>
<feature type="repeat" description="Solcar" evidence="14">
    <location>
        <begin position="113"/>
        <end position="202"/>
    </location>
</feature>
<dbReference type="RefSeq" id="XP_001612373.1">
    <property type="nucleotide sequence ID" value="XM_001612323.1"/>
</dbReference>
<gene>
    <name evidence="18" type="ORF">PVX_250300</name>
</gene>
<sequence>MSGDFKTNFAADFLMGGVSAAISKTVVAPIERVKMLIQTQDSIPEIKSGQVERYSGLINCFKRVSQEQGVMSLWRGNTANIIRYFPTQAFNFAFKDYFKNVFPKYDQNTDFTKFFCVNILSGATAGAISLLIVYPLDFARTRLASDIGKGKDRQFTGLFDCLKKIYKQTGFLSLYSGFGVSVTGIIVYRGSYFGLYDSAKALLFNNDKNTNIVLKWAVAQSVTILAGLISYPFDTVRRRMMMMSGRKAKEEIQYKNTIDCWIKILKNEGLAGFFKGAWANVIRGAGGALVLVFYDELQKLIKGQDNSADIQHSGGRSSLEGPRFEGKPIPNPLLGLDSTRTGHHHHHH</sequence>
<dbReference type="PhylomeDB" id="A5KDI9"/>
<feature type="transmembrane region" description="Helical" evidence="16">
    <location>
        <begin position="172"/>
        <end position="192"/>
    </location>
</feature>
<evidence type="ECO:0000313" key="19">
    <source>
        <dbReference type="Proteomes" id="UP000008333"/>
    </source>
</evidence>
<dbReference type="VEuPathDB" id="PlasmoDB:PVX_250300"/>
<comment type="subunit">
    <text evidence="3 16">Monomer.</text>
</comment>
<comment type="function">
    <text evidence="16">Catalyzes the exchange of ADP and ATP across the membrane.</text>
</comment>
<dbReference type="InterPro" id="IPR002067">
    <property type="entry name" value="MCP"/>
</dbReference>
<keyword evidence="11 14" id="KW-0472">Membrane</keyword>
<evidence type="ECO:0000256" key="17">
    <source>
        <dbReference type="SAM" id="MobiDB-lite"/>
    </source>
</evidence>
<dbReference type="GeneID" id="5471585"/>
<dbReference type="GO" id="GO:0005471">
    <property type="term" value="F:ATP:ADP antiporter activity"/>
    <property type="evidence" value="ECO:0007669"/>
    <property type="project" value="UniProtKB-UniRule"/>
</dbReference>
<dbReference type="PANTHER" id="PTHR45635:SF14">
    <property type="entry name" value="ADP_ATP TRANSLOCASE"/>
    <property type="match status" value="1"/>
</dbReference>
<protein>
    <recommendedName>
        <fullName evidence="16">ADP/ATP translocase</fullName>
    </recommendedName>
    <alternativeName>
        <fullName evidence="16">ADP,ATP carrier protein</fullName>
    </alternativeName>
</protein>
<proteinExistence type="inferred from homology"/>
<dbReference type="InterPro" id="IPR023395">
    <property type="entry name" value="MCP_dom_sf"/>
</dbReference>
<dbReference type="InParanoid" id="A5KDI9"/>
<keyword evidence="9 16" id="KW-1133">Transmembrane helix</keyword>
<evidence type="ECO:0000256" key="6">
    <source>
        <dbReference type="ARBA" id="ARBA00022692"/>
    </source>
</evidence>
<dbReference type="GO" id="GO:0140021">
    <property type="term" value="P:mitochondrial ADP transmembrane transport"/>
    <property type="evidence" value="ECO:0007669"/>
    <property type="project" value="InterPro"/>
</dbReference>
<dbReference type="KEGG" id="pvx:PVX_250300"/>
<dbReference type="FunCoup" id="A5KDI9">
    <property type="interactions" value="119"/>
</dbReference>
<dbReference type="Proteomes" id="UP000008333">
    <property type="component" value="Unassembled WGS sequence"/>
</dbReference>
<evidence type="ECO:0000256" key="8">
    <source>
        <dbReference type="ARBA" id="ARBA00022792"/>
    </source>
</evidence>
<dbReference type="PANTHER" id="PTHR45635">
    <property type="entry name" value="ADP,ATP CARRIER PROTEIN 1-RELATED-RELATED"/>
    <property type="match status" value="1"/>
</dbReference>
<comment type="caution">
    <text evidence="16">Lacks conserved residue(s) required for the propagation of feature annotation.</text>
</comment>
<dbReference type="Gene3D" id="1.50.40.10">
    <property type="entry name" value="Mitochondrial carrier domain"/>
    <property type="match status" value="1"/>
</dbReference>
<dbReference type="Pfam" id="PF00153">
    <property type="entry name" value="Mito_carr"/>
    <property type="match status" value="3"/>
</dbReference>
<evidence type="ECO:0000256" key="13">
    <source>
        <dbReference type="ARBA" id="ARBA00045250"/>
    </source>
</evidence>
<keyword evidence="5" id="KW-0050">Antiport</keyword>
<feature type="region of interest" description="Disordered" evidence="17">
    <location>
        <begin position="307"/>
        <end position="348"/>
    </location>
</feature>
<keyword evidence="19" id="KW-1185">Reference proteome</keyword>
<dbReference type="OMA" id="CWATIYK"/>
<comment type="caution">
    <text evidence="18">The sequence shown here is derived from an EMBL/GenBank/DDBJ whole genome shotgun (WGS) entry which is preliminary data.</text>
</comment>
<dbReference type="STRING" id="126793.A5KDI9"/>
<evidence type="ECO:0000256" key="14">
    <source>
        <dbReference type="PROSITE-ProRule" id="PRU00282"/>
    </source>
</evidence>
<comment type="catalytic activity">
    <reaction evidence="12">
        <text>ADP(in) + ATP(out) = ADP(out) + ATP(in)</text>
        <dbReference type="Rhea" id="RHEA:34999"/>
        <dbReference type="ChEBI" id="CHEBI:30616"/>
        <dbReference type="ChEBI" id="CHEBI:456216"/>
    </reaction>
    <physiologicalReaction direction="left-to-right" evidence="12">
        <dbReference type="Rhea" id="RHEA:35000"/>
    </physiologicalReaction>
</comment>